<dbReference type="OMA" id="YTTATIW"/>
<evidence type="ECO:0000313" key="13">
    <source>
        <dbReference type="RefSeq" id="XP_013388606.1"/>
    </source>
</evidence>
<dbReference type="GeneID" id="106174042"/>
<dbReference type="GO" id="GO:0006352">
    <property type="term" value="P:DNA-templated transcription initiation"/>
    <property type="evidence" value="ECO:0007669"/>
    <property type="project" value="InterPro"/>
</dbReference>
<protein>
    <recommendedName>
        <fullName evidence="9">TATA box-binding protein-like 1</fullName>
    </recommendedName>
    <alternativeName>
        <fullName evidence="10">TBP-like factor</fullName>
    </alternativeName>
</protein>
<keyword evidence="6" id="KW-0238">DNA-binding</keyword>
<comment type="subcellular location">
    <subcellularLocation>
        <location evidence="2">Cytoplasm</location>
    </subcellularLocation>
    <subcellularLocation>
        <location evidence="1">Nucleus</location>
    </subcellularLocation>
</comment>
<dbReference type="KEGG" id="lak:106174042"/>
<dbReference type="KEGG" id="lak:106157482"/>
<evidence type="ECO:0000256" key="11">
    <source>
        <dbReference type="SAM" id="MobiDB-lite"/>
    </source>
</evidence>
<feature type="compositionally biased region" description="Low complexity" evidence="11">
    <location>
        <begin position="260"/>
        <end position="276"/>
    </location>
</feature>
<dbReference type="PRINTS" id="PR00686">
    <property type="entry name" value="TIFACTORIID"/>
</dbReference>
<dbReference type="GeneID" id="106157482"/>
<accession>A0A1S3HRE6</accession>
<evidence type="ECO:0000313" key="14">
    <source>
        <dbReference type="RefSeq" id="XP_013388607.1"/>
    </source>
</evidence>
<keyword evidence="5" id="KW-0805">Transcription regulation</keyword>
<dbReference type="RefSeq" id="XP_013410869.1">
    <property type="nucleotide sequence ID" value="XM_013555415.1"/>
</dbReference>
<evidence type="ECO:0000313" key="15">
    <source>
        <dbReference type="RefSeq" id="XP_013410869.1"/>
    </source>
</evidence>
<dbReference type="FunFam" id="3.30.310.10:FF:000009">
    <property type="entry name" value="TatA box-binding protein-like protein 1"/>
    <property type="match status" value="1"/>
</dbReference>
<evidence type="ECO:0000256" key="3">
    <source>
        <dbReference type="ARBA" id="ARBA00005560"/>
    </source>
</evidence>
<name>A0A1S3HRE6_LINAN</name>
<keyword evidence="7" id="KW-0804">Transcription</keyword>
<keyword evidence="12" id="KW-1185">Reference proteome</keyword>
<dbReference type="Pfam" id="PF00352">
    <property type="entry name" value="TBP"/>
    <property type="match status" value="2"/>
</dbReference>
<dbReference type="Gene3D" id="3.30.310.10">
    <property type="entry name" value="TATA-Binding Protein"/>
    <property type="match status" value="2"/>
</dbReference>
<keyword evidence="8" id="KW-0539">Nucleus</keyword>
<keyword evidence="4" id="KW-0963">Cytoplasm</keyword>
<dbReference type="CDD" id="cd04517">
    <property type="entry name" value="TLF"/>
    <property type="match status" value="1"/>
</dbReference>
<evidence type="ECO:0000256" key="4">
    <source>
        <dbReference type="ARBA" id="ARBA00022490"/>
    </source>
</evidence>
<dbReference type="GO" id="GO:0005634">
    <property type="term" value="C:nucleus"/>
    <property type="evidence" value="ECO:0007669"/>
    <property type="project" value="UniProtKB-SubCell"/>
</dbReference>
<dbReference type="SUPFAM" id="SSF55945">
    <property type="entry name" value="TATA-box binding protein-like"/>
    <property type="match status" value="2"/>
</dbReference>
<dbReference type="STRING" id="7574.A0A1S3HRE6"/>
<evidence type="ECO:0000256" key="5">
    <source>
        <dbReference type="ARBA" id="ARBA00023015"/>
    </source>
</evidence>
<gene>
    <name evidence="13 14" type="primary">LOC106157482</name>
    <name evidence="15" type="synonym">LOC106174042</name>
</gene>
<dbReference type="RefSeq" id="XP_013388606.1">
    <property type="nucleotide sequence ID" value="XM_013533152.2"/>
</dbReference>
<evidence type="ECO:0000313" key="12">
    <source>
        <dbReference type="Proteomes" id="UP000085678"/>
    </source>
</evidence>
<dbReference type="Proteomes" id="UP000085678">
    <property type="component" value="Unplaced"/>
</dbReference>
<comment type="similarity">
    <text evidence="3">Belongs to the TBP family.</text>
</comment>
<feature type="region of interest" description="Disordered" evidence="11">
    <location>
        <begin position="242"/>
        <end position="276"/>
    </location>
</feature>
<dbReference type="GO" id="GO:0003677">
    <property type="term" value="F:DNA binding"/>
    <property type="evidence" value="ECO:0007669"/>
    <property type="project" value="UniProtKB-KW"/>
</dbReference>
<dbReference type="RefSeq" id="XP_013388607.1">
    <property type="nucleotide sequence ID" value="XM_013533153.2"/>
</dbReference>
<evidence type="ECO:0000256" key="10">
    <source>
        <dbReference type="ARBA" id="ARBA00033173"/>
    </source>
</evidence>
<dbReference type="OrthoDB" id="2127950at2759"/>
<evidence type="ECO:0000256" key="6">
    <source>
        <dbReference type="ARBA" id="ARBA00023125"/>
    </source>
</evidence>
<evidence type="ECO:0000256" key="9">
    <source>
        <dbReference type="ARBA" id="ARBA00023474"/>
    </source>
</evidence>
<dbReference type="InterPro" id="IPR012295">
    <property type="entry name" value="TBP_dom_sf"/>
</dbReference>
<evidence type="ECO:0000256" key="2">
    <source>
        <dbReference type="ARBA" id="ARBA00004496"/>
    </source>
</evidence>
<dbReference type="PANTHER" id="PTHR10126">
    <property type="entry name" value="TATA-BOX BINDING PROTEIN"/>
    <property type="match status" value="1"/>
</dbReference>
<dbReference type="GO" id="GO:0005737">
    <property type="term" value="C:cytoplasm"/>
    <property type="evidence" value="ECO:0007669"/>
    <property type="project" value="UniProtKB-SubCell"/>
</dbReference>
<sequence>MTEVLQVHQQQPATERNADIGIVVEAETQCQEHTETKTEPVIDIVINNVVCSFNTRCHLNLRKIATEGINVEYKRENGMVSMKIRHPKATASIWSSGKITCTGATSEEEAKKAGRKVARALQKLGFNVKFASFRVVNVLATCILPFAIRIQTFSDENRNNASYEPELHPGVTYKIKDPKATLKVFSTGSITVTAPRVSNVQSAIEHVYPLVYEHKMYKPPSSVKTLPEAAVEVSGPTKIKRKKPKITKSIDLDEEDECSSFESSGDESYSSDASFD</sequence>
<dbReference type="AlphaFoldDB" id="A0A1S3HRE6"/>
<dbReference type="InterPro" id="IPR000814">
    <property type="entry name" value="TBP"/>
</dbReference>
<dbReference type="FunFam" id="3.30.310.10:FF:000005">
    <property type="entry name" value="TATA box-binding protein-like 1"/>
    <property type="match status" value="1"/>
</dbReference>
<dbReference type="InterPro" id="IPR015445">
    <property type="entry name" value="TBP-like"/>
</dbReference>
<evidence type="ECO:0000256" key="8">
    <source>
        <dbReference type="ARBA" id="ARBA00023242"/>
    </source>
</evidence>
<evidence type="ECO:0000256" key="7">
    <source>
        <dbReference type="ARBA" id="ARBA00023163"/>
    </source>
</evidence>
<proteinExistence type="inferred from homology"/>
<organism evidence="12 14">
    <name type="scientific">Lingula anatina</name>
    <name type="common">Brachiopod</name>
    <name type="synonym">Lingula unguis</name>
    <dbReference type="NCBI Taxonomy" id="7574"/>
    <lineage>
        <taxon>Eukaryota</taxon>
        <taxon>Metazoa</taxon>
        <taxon>Spiralia</taxon>
        <taxon>Lophotrochozoa</taxon>
        <taxon>Brachiopoda</taxon>
        <taxon>Linguliformea</taxon>
        <taxon>Lingulata</taxon>
        <taxon>Lingulida</taxon>
        <taxon>Linguloidea</taxon>
        <taxon>Lingulidae</taxon>
        <taxon>Lingula</taxon>
    </lineage>
</organism>
<reference evidence="13 14" key="1">
    <citation type="submission" date="2025-04" db="UniProtKB">
        <authorList>
            <consortium name="RefSeq"/>
        </authorList>
    </citation>
    <scope>IDENTIFICATION</scope>
    <source>
        <tissue evidence="13 14">Gonads</tissue>
    </source>
</reference>
<evidence type="ECO:0000256" key="1">
    <source>
        <dbReference type="ARBA" id="ARBA00004123"/>
    </source>
</evidence>